<evidence type="ECO:0000313" key="1">
    <source>
        <dbReference type="EMBL" id="GEX16026.1"/>
    </source>
</evidence>
<accession>A0A699H966</accession>
<gene>
    <name evidence="1" type="ORF">Tci_288001</name>
</gene>
<dbReference type="EMBL" id="BKCJ010092709">
    <property type="protein sequence ID" value="GEX16026.1"/>
    <property type="molecule type" value="Genomic_DNA"/>
</dbReference>
<reference evidence="1" key="1">
    <citation type="journal article" date="2019" name="Sci. Rep.">
        <title>Draft genome of Tanacetum cinerariifolium, the natural source of mosquito coil.</title>
        <authorList>
            <person name="Yamashiro T."/>
            <person name="Shiraishi A."/>
            <person name="Satake H."/>
            <person name="Nakayama K."/>
        </authorList>
    </citation>
    <scope>NUCLEOTIDE SEQUENCE</scope>
</reference>
<comment type="caution">
    <text evidence="1">The sequence shown here is derived from an EMBL/GenBank/DDBJ whole genome shotgun (WGS) entry which is preliminary data.</text>
</comment>
<proteinExistence type="predicted"/>
<sequence>MKLKRISDLKAQKDKSKQELRKMFNQATLKAQAKKWTKHEVKKAKMLKEYNHQISFRADPLPITKISYAVNFTQGGDYKDHQKRQSSESHCLSQLQTKAKKLGLPPPLALATFRMTPEEKKRKRTQFLREAFITEDIRVDGMNRNLILPPGVMPIEGLVIKKPESGIFYLNRNTDIVFQREKVMKGIYECKASESNIKRIRVKDIVKEVEDYLKTYSSAGMDISWNSISSKGETKGDLSCLYQVRSDEYCNHWKLPNDWTVDLPNVVNFLVPKLRQLKNDSVVWRNNKGNEKLFNIKTIYDDIYGQDAEVQ</sequence>
<organism evidence="1">
    <name type="scientific">Tanacetum cinerariifolium</name>
    <name type="common">Dalmatian daisy</name>
    <name type="synonym">Chrysanthemum cinerariifolium</name>
    <dbReference type="NCBI Taxonomy" id="118510"/>
    <lineage>
        <taxon>Eukaryota</taxon>
        <taxon>Viridiplantae</taxon>
        <taxon>Streptophyta</taxon>
        <taxon>Embryophyta</taxon>
        <taxon>Tracheophyta</taxon>
        <taxon>Spermatophyta</taxon>
        <taxon>Magnoliopsida</taxon>
        <taxon>eudicotyledons</taxon>
        <taxon>Gunneridae</taxon>
        <taxon>Pentapetalae</taxon>
        <taxon>asterids</taxon>
        <taxon>campanulids</taxon>
        <taxon>Asterales</taxon>
        <taxon>Asteraceae</taxon>
        <taxon>Asteroideae</taxon>
        <taxon>Anthemideae</taxon>
        <taxon>Anthemidinae</taxon>
        <taxon>Tanacetum</taxon>
    </lineage>
</organism>
<dbReference type="AlphaFoldDB" id="A0A699H966"/>
<protein>
    <submittedName>
        <fullName evidence="1">Uncharacterized protein</fullName>
    </submittedName>
</protein>
<name>A0A699H966_TANCI</name>